<dbReference type="Proteomes" id="UP000275331">
    <property type="component" value="Unassembled WGS sequence"/>
</dbReference>
<dbReference type="PANTHER" id="PTHR43249">
    <property type="entry name" value="UDP-N-ACETYL-2-AMINO-2-DEOXY-D-GLUCURONATE OXIDASE"/>
    <property type="match status" value="1"/>
</dbReference>
<dbReference type="InterPro" id="IPR004104">
    <property type="entry name" value="Gfo/Idh/MocA-like_OxRdtase_C"/>
</dbReference>
<dbReference type="AlphaFoldDB" id="A0A3R9GSS2"/>
<accession>A0A3R9GSS2</accession>
<comment type="caution">
    <text evidence="3">The sequence shown here is derived from an EMBL/GenBank/DDBJ whole genome shotgun (WGS) entry which is preliminary data.</text>
</comment>
<evidence type="ECO:0000313" key="4">
    <source>
        <dbReference type="Proteomes" id="UP000275331"/>
    </source>
</evidence>
<dbReference type="InterPro" id="IPR000683">
    <property type="entry name" value="Gfo/Idh/MocA-like_OxRdtase_N"/>
</dbReference>
<proteinExistence type="predicted"/>
<protein>
    <submittedName>
        <fullName evidence="3">Gfo/Idh/MocA family oxidoreductase</fullName>
    </submittedName>
</protein>
<dbReference type="OrthoDB" id="9801953at2"/>
<gene>
    <name evidence="3" type="ORF">EGT71_09860</name>
</gene>
<dbReference type="InterPro" id="IPR052515">
    <property type="entry name" value="Gfo/Idh/MocA_Oxidoreductase"/>
</dbReference>
<dbReference type="EMBL" id="RHXB01000005">
    <property type="protein sequence ID" value="RSE26717.1"/>
    <property type="molecule type" value="Genomic_DNA"/>
</dbReference>
<feature type="domain" description="Gfo/Idh/MocA-like oxidoreductase N-terminal" evidence="1">
    <location>
        <begin position="8"/>
        <end position="126"/>
    </location>
</feature>
<dbReference type="InterPro" id="IPR036291">
    <property type="entry name" value="NAD(P)-bd_dom_sf"/>
</dbReference>
<dbReference type="Gene3D" id="3.30.360.10">
    <property type="entry name" value="Dihydrodipicolinate Reductase, domain 2"/>
    <property type="match status" value="1"/>
</dbReference>
<sequence length="348" mass="37646">MSGSETTLRVAIIGAGNIAERVHASFYHASPDTELVGVCDNRPEQAQTFANKYSCAAFDDVDTMLSTLRPDVVSVCSPNRFHYQHVLAALAAGCHVMCEKPPAMTPQEADDMRQAARKAGRLLAYDFHHRFALDVQLLREQVAAGTLGEVYVTNARALRRCGVPGWGVFTNKALQGGGPLIDIGIHMLDAALFVLGFPAVKCVTAHSFQKLGTTKNSGQFGAWDPASYTVEDALFATLEFHNGGILRLETSFALNIPEQSIMNVQFCGDKAGGTLFPAHIYHDEAGELVTLMQRDAADDLRHFRSMTAFVDAVKGSPVALADAEQGYQIQRLVQAIYDAAEQGVTVAL</sequence>
<dbReference type="Pfam" id="PF02894">
    <property type="entry name" value="GFO_IDH_MocA_C"/>
    <property type="match status" value="1"/>
</dbReference>
<dbReference type="GO" id="GO:0000166">
    <property type="term" value="F:nucleotide binding"/>
    <property type="evidence" value="ECO:0007669"/>
    <property type="project" value="InterPro"/>
</dbReference>
<evidence type="ECO:0000259" key="2">
    <source>
        <dbReference type="Pfam" id="PF02894"/>
    </source>
</evidence>
<evidence type="ECO:0000313" key="3">
    <source>
        <dbReference type="EMBL" id="RSE26717.1"/>
    </source>
</evidence>
<reference evidence="3 4" key="1">
    <citation type="submission" date="2018-10" db="EMBL/GenBank/DDBJ databases">
        <title>Transmission dynamics of multidrug resistant bacteria on intensive care unit surfaces.</title>
        <authorList>
            <person name="D'Souza A.W."/>
            <person name="Potter R.F."/>
            <person name="Wallace M."/>
            <person name="Shupe A."/>
            <person name="Patel S."/>
            <person name="Sun S."/>
            <person name="Gul D."/>
            <person name="Kwon J.H."/>
            <person name="Andleeb S."/>
            <person name="Burnham C.-A.D."/>
            <person name="Dantas G."/>
        </authorList>
    </citation>
    <scope>NUCLEOTIDE SEQUENCE [LARGE SCALE GENOMIC DNA]</scope>
    <source>
        <strain evidence="3 4">AS_373</strain>
    </source>
</reference>
<organism evidence="3 4">
    <name type="scientific">Atlantibacter subterraneus</name>
    <dbReference type="NCBI Taxonomy" id="255519"/>
    <lineage>
        <taxon>Bacteria</taxon>
        <taxon>Pseudomonadati</taxon>
        <taxon>Pseudomonadota</taxon>
        <taxon>Gammaproteobacteria</taxon>
        <taxon>Enterobacterales</taxon>
        <taxon>Enterobacteriaceae</taxon>
        <taxon>Atlantibacter</taxon>
    </lineage>
</organism>
<dbReference type="SUPFAM" id="SSF55347">
    <property type="entry name" value="Glyceraldehyde-3-phosphate dehydrogenase-like, C-terminal domain"/>
    <property type="match status" value="1"/>
</dbReference>
<dbReference type="Pfam" id="PF01408">
    <property type="entry name" value="GFO_IDH_MocA"/>
    <property type="match status" value="1"/>
</dbReference>
<dbReference type="RefSeq" id="WP_125293390.1">
    <property type="nucleotide sequence ID" value="NZ_DAMAQE010000027.1"/>
</dbReference>
<name>A0A3R9GSS2_9ENTR</name>
<evidence type="ECO:0000259" key="1">
    <source>
        <dbReference type="Pfam" id="PF01408"/>
    </source>
</evidence>
<dbReference type="PANTHER" id="PTHR43249:SF1">
    <property type="entry name" value="D-GLUCOSIDE 3-DEHYDROGENASE"/>
    <property type="match status" value="1"/>
</dbReference>
<feature type="domain" description="Gfo/Idh/MocA-like oxidoreductase C-terminal" evidence="2">
    <location>
        <begin position="139"/>
        <end position="348"/>
    </location>
</feature>
<dbReference type="Gene3D" id="3.40.50.720">
    <property type="entry name" value="NAD(P)-binding Rossmann-like Domain"/>
    <property type="match status" value="1"/>
</dbReference>
<dbReference type="SUPFAM" id="SSF51735">
    <property type="entry name" value="NAD(P)-binding Rossmann-fold domains"/>
    <property type="match status" value="1"/>
</dbReference>